<feature type="compositionally biased region" description="Low complexity" evidence="1">
    <location>
        <begin position="30"/>
        <end position="39"/>
    </location>
</feature>
<feature type="compositionally biased region" description="Polar residues" evidence="1">
    <location>
        <begin position="1"/>
        <end position="14"/>
    </location>
</feature>
<feature type="region of interest" description="Disordered" evidence="1">
    <location>
        <begin position="96"/>
        <end position="417"/>
    </location>
</feature>
<feature type="compositionally biased region" description="Polar residues" evidence="1">
    <location>
        <begin position="260"/>
        <end position="271"/>
    </location>
</feature>
<organism evidence="2 3">
    <name type="scientific">Cystoisospora suis</name>
    <dbReference type="NCBI Taxonomy" id="483139"/>
    <lineage>
        <taxon>Eukaryota</taxon>
        <taxon>Sar</taxon>
        <taxon>Alveolata</taxon>
        <taxon>Apicomplexa</taxon>
        <taxon>Conoidasida</taxon>
        <taxon>Coccidia</taxon>
        <taxon>Eucoccidiorida</taxon>
        <taxon>Eimeriorina</taxon>
        <taxon>Sarcocystidae</taxon>
        <taxon>Cystoisospora</taxon>
    </lineage>
</organism>
<feature type="compositionally biased region" description="Low complexity" evidence="1">
    <location>
        <begin position="240"/>
        <end position="251"/>
    </location>
</feature>
<feature type="compositionally biased region" description="Basic and acidic residues" evidence="1">
    <location>
        <begin position="272"/>
        <end position="285"/>
    </location>
</feature>
<dbReference type="EMBL" id="MIGC01005198">
    <property type="protein sequence ID" value="PHJ17200.1"/>
    <property type="molecule type" value="Genomic_DNA"/>
</dbReference>
<feature type="compositionally biased region" description="Acidic residues" evidence="1">
    <location>
        <begin position="40"/>
        <end position="51"/>
    </location>
</feature>
<dbReference type="RefSeq" id="XP_067918925.1">
    <property type="nucleotide sequence ID" value="XM_068069100.1"/>
</dbReference>
<feature type="region of interest" description="Disordered" evidence="1">
    <location>
        <begin position="430"/>
        <end position="453"/>
    </location>
</feature>
<name>A0A2C6K694_9APIC</name>
<feature type="compositionally biased region" description="Basic and acidic residues" evidence="1">
    <location>
        <begin position="163"/>
        <end position="204"/>
    </location>
</feature>
<feature type="compositionally biased region" description="Acidic residues" evidence="1">
    <location>
        <begin position="379"/>
        <end position="402"/>
    </location>
</feature>
<feature type="compositionally biased region" description="Low complexity" evidence="1">
    <location>
        <begin position="96"/>
        <end position="110"/>
    </location>
</feature>
<feature type="compositionally biased region" description="Low complexity" evidence="1">
    <location>
        <begin position="222"/>
        <end position="234"/>
    </location>
</feature>
<sequence length="555" mass="60432">MAHAGSTTDLSPSTAPHPLDDDQNGEEDASSSLSGTEPLSSDEGDEDDDKDQVDPVYARDLDSEFADLLSQLQTSAKQVIQCHKSKSLLKLSLLTSAKPSSVSEPSASISQTELDDQTDPSPLPVPPKTSSPPSSSATLPTKAGLAKKCFLPPLKKKTLVPPVEKEDDTKGKEQHGGFTGHIKDIHQGKKSTVEKKLGHQEASLKQKPPLLSLQQKERAGQSGKKSSPSASIPKKPSPSLPSSHPSSSSSPLAKTVPFKTGTSTTASSTLPKKSDLFDAKKKDVGRPYLSPPSPLMKDGLSKGSKGDELTTSGTKRVPADVKRVPGDARKQQQPSTVVSPSPRKAAGLPLGKFRQEVKKSHDIPRIDLQTLHEPLETDRLEEEIEEEENGEQAEEEETEESGEFARYSKGQDILDAPDDEDLLSRIEEEEYDGENIGEAEGHFSPRHLRSPHPFNIMEVGSEFEEEEDFQGQEDDGGDYQHEEIHEKREEDLRGYRGPSENMLRMRHEDGEDEILGGEVEEEDGDAQVEASGEGVIEGDVLLDEIIPIQEQEEEG</sequence>
<feature type="compositionally biased region" description="Basic and acidic residues" evidence="1">
    <location>
        <begin position="353"/>
        <end position="365"/>
    </location>
</feature>
<dbReference type="VEuPathDB" id="ToxoDB:CSUI_008981"/>
<dbReference type="Proteomes" id="UP000221165">
    <property type="component" value="Unassembled WGS sequence"/>
</dbReference>
<protein>
    <submittedName>
        <fullName evidence="2">Uncharacterized protein</fullName>
    </submittedName>
</protein>
<feature type="compositionally biased region" description="Pro residues" evidence="1">
    <location>
        <begin position="121"/>
        <end position="130"/>
    </location>
</feature>
<keyword evidence="3" id="KW-1185">Reference proteome</keyword>
<feature type="compositionally biased region" description="Basic and acidic residues" evidence="1">
    <location>
        <begin position="317"/>
        <end position="330"/>
    </location>
</feature>
<evidence type="ECO:0000313" key="2">
    <source>
        <dbReference type="EMBL" id="PHJ17200.1"/>
    </source>
</evidence>
<reference evidence="2 3" key="1">
    <citation type="journal article" date="2017" name="Int. J. Parasitol.">
        <title>The genome of the protozoan parasite Cystoisospora suis and a reverse vaccinology approach to identify vaccine candidates.</title>
        <authorList>
            <person name="Palmieri N."/>
            <person name="Shrestha A."/>
            <person name="Ruttkowski B."/>
            <person name="Beck T."/>
            <person name="Vogl C."/>
            <person name="Tomley F."/>
            <person name="Blake D.P."/>
            <person name="Joachim A."/>
        </authorList>
    </citation>
    <scope>NUCLEOTIDE SEQUENCE [LARGE SCALE GENOMIC DNA]</scope>
    <source>
        <strain evidence="2 3">Wien I</strain>
    </source>
</reference>
<evidence type="ECO:0000313" key="3">
    <source>
        <dbReference type="Proteomes" id="UP000221165"/>
    </source>
</evidence>
<feature type="non-terminal residue" evidence="2">
    <location>
        <position position="555"/>
    </location>
</feature>
<dbReference type="AlphaFoldDB" id="A0A2C6K694"/>
<feature type="compositionally biased region" description="Low complexity" evidence="1">
    <location>
        <begin position="131"/>
        <end position="143"/>
    </location>
</feature>
<accession>A0A2C6K694</accession>
<evidence type="ECO:0000256" key="1">
    <source>
        <dbReference type="SAM" id="MobiDB-lite"/>
    </source>
</evidence>
<feature type="compositionally biased region" description="Low complexity" evidence="1">
    <location>
        <begin position="205"/>
        <end position="214"/>
    </location>
</feature>
<dbReference type="GeneID" id="94432311"/>
<gene>
    <name evidence="2" type="ORF">CSUI_008981</name>
</gene>
<proteinExistence type="predicted"/>
<comment type="caution">
    <text evidence="2">The sequence shown here is derived from an EMBL/GenBank/DDBJ whole genome shotgun (WGS) entry which is preliminary data.</text>
</comment>
<feature type="region of interest" description="Disordered" evidence="1">
    <location>
        <begin position="1"/>
        <end position="58"/>
    </location>
</feature>